<dbReference type="Proteomes" id="UP000822688">
    <property type="component" value="Chromosome 2"/>
</dbReference>
<evidence type="ECO:0000259" key="1">
    <source>
        <dbReference type="Pfam" id="PF13966"/>
    </source>
</evidence>
<reference evidence="2" key="1">
    <citation type="submission" date="2020-06" db="EMBL/GenBank/DDBJ databases">
        <title>WGS assembly of Ceratodon purpureus strain R40.</title>
        <authorList>
            <person name="Carey S.B."/>
            <person name="Jenkins J."/>
            <person name="Shu S."/>
            <person name="Lovell J.T."/>
            <person name="Sreedasyam A."/>
            <person name="Maumus F."/>
            <person name="Tiley G.P."/>
            <person name="Fernandez-Pozo N."/>
            <person name="Barry K."/>
            <person name="Chen C."/>
            <person name="Wang M."/>
            <person name="Lipzen A."/>
            <person name="Daum C."/>
            <person name="Saski C.A."/>
            <person name="Payton A.C."/>
            <person name="Mcbreen J.C."/>
            <person name="Conrad R.E."/>
            <person name="Kollar L.M."/>
            <person name="Olsson S."/>
            <person name="Huttunen S."/>
            <person name="Landis J.B."/>
            <person name="Wickett N.J."/>
            <person name="Johnson M.G."/>
            <person name="Rensing S.A."/>
            <person name="Grimwood J."/>
            <person name="Schmutz J."/>
            <person name="Mcdaniel S.F."/>
        </authorList>
    </citation>
    <scope>NUCLEOTIDE SEQUENCE</scope>
    <source>
        <strain evidence="2">R40</strain>
    </source>
</reference>
<evidence type="ECO:0000313" key="2">
    <source>
        <dbReference type="EMBL" id="KAG0585602.1"/>
    </source>
</evidence>
<keyword evidence="3" id="KW-1185">Reference proteome</keyword>
<dbReference type="Pfam" id="PF13966">
    <property type="entry name" value="zf-RVT"/>
    <property type="match status" value="1"/>
</dbReference>
<dbReference type="EMBL" id="CM026422">
    <property type="protein sequence ID" value="KAG0585602.1"/>
    <property type="molecule type" value="Genomic_DNA"/>
</dbReference>
<comment type="caution">
    <text evidence="2">The sequence shown here is derived from an EMBL/GenBank/DDBJ whole genome shotgun (WGS) entry which is preliminary data.</text>
</comment>
<evidence type="ECO:0000313" key="3">
    <source>
        <dbReference type="Proteomes" id="UP000822688"/>
    </source>
</evidence>
<proteinExistence type="predicted"/>
<organism evidence="2 3">
    <name type="scientific">Ceratodon purpureus</name>
    <name type="common">Fire moss</name>
    <name type="synonym">Dicranum purpureum</name>
    <dbReference type="NCBI Taxonomy" id="3225"/>
    <lineage>
        <taxon>Eukaryota</taxon>
        <taxon>Viridiplantae</taxon>
        <taxon>Streptophyta</taxon>
        <taxon>Embryophyta</taxon>
        <taxon>Bryophyta</taxon>
        <taxon>Bryophytina</taxon>
        <taxon>Bryopsida</taxon>
        <taxon>Dicranidae</taxon>
        <taxon>Pseudoditrichales</taxon>
        <taxon>Ditrichaceae</taxon>
        <taxon>Ceratodon</taxon>
    </lineage>
</organism>
<protein>
    <recommendedName>
        <fullName evidence="1">Reverse transcriptase zinc-binding domain-containing protein</fullName>
    </recommendedName>
</protein>
<gene>
    <name evidence="2" type="ORF">KC19_2G024500</name>
</gene>
<feature type="domain" description="Reverse transcriptase zinc-binding" evidence="1">
    <location>
        <begin position="43"/>
        <end position="112"/>
    </location>
</feature>
<accession>A0A8T0IQZ7</accession>
<dbReference type="AlphaFoldDB" id="A0A8T0IQZ7"/>
<sequence>MIHQKHTCEKFTALKGRKLLSPRTCLTRPINLKWAGQVPLNFQPDWKAVWSSSRPRKEAAFLWSLIHKAVAVNEWRHRAIPAISALCDGCTSGTPETILHCFYACEPAARAWHFAATVLHLSARSPWSPSPRPLPTWDQCILGVDLPNELQESQVLWSLIRGATLWVIWIQRNQRVFHNNLWPVTVLEQQLWDAFLDLAHVAWNKISWCEENQPQGITRATEEFRTTWLPVGLFFTLTERGPRWNYQRPPTDLFLSP</sequence>
<name>A0A8T0IQZ7_CERPU</name>
<dbReference type="InterPro" id="IPR026960">
    <property type="entry name" value="RVT-Znf"/>
</dbReference>